<evidence type="ECO:0000313" key="2">
    <source>
        <dbReference type="Proteomes" id="UP000273105"/>
    </source>
</evidence>
<sequence>MSNLTEHKCAGKCPEFKGEQCNHCLIQQIEKREFELGVAPDSAYVKCGTTQVIDCTGISSKKVELQFKVGDVVVTTSPEFNDDLLIVTLILDKPHLLHPCAFLEDPKGETQLRGFPILRHATPAELKAKKRLMKNKVTS</sequence>
<evidence type="ECO:0000313" key="1">
    <source>
        <dbReference type="EMBL" id="RLL50356.1"/>
    </source>
</evidence>
<proteinExistence type="predicted"/>
<reference evidence="1 2" key="1">
    <citation type="submission" date="2018-09" db="EMBL/GenBank/DDBJ databases">
        <title>The draft genome of Acinetobacter sp. strains.</title>
        <authorList>
            <person name="Qin J."/>
            <person name="Feng Y."/>
            <person name="Zong Z."/>
        </authorList>
    </citation>
    <scope>NUCLEOTIDE SEQUENCE [LARGE SCALE GENOMIC DNA]</scope>
    <source>
        <strain evidence="1 2">WCHAc060001</strain>
    </source>
</reference>
<organism evidence="1 2">
    <name type="scientific">Acinetobacter cumulans</name>
    <dbReference type="NCBI Taxonomy" id="2136182"/>
    <lineage>
        <taxon>Bacteria</taxon>
        <taxon>Pseudomonadati</taxon>
        <taxon>Pseudomonadota</taxon>
        <taxon>Gammaproteobacteria</taxon>
        <taxon>Moraxellales</taxon>
        <taxon>Moraxellaceae</taxon>
        <taxon>Acinetobacter</taxon>
    </lineage>
</organism>
<gene>
    <name evidence="1" type="ORF">D9K79_00995</name>
</gene>
<dbReference type="RefSeq" id="WP_121530719.1">
    <property type="nucleotide sequence ID" value="NZ_RCHE01000001.1"/>
</dbReference>
<dbReference type="Proteomes" id="UP000273105">
    <property type="component" value="Unassembled WGS sequence"/>
</dbReference>
<accession>A0ABX9UBL5</accession>
<dbReference type="EMBL" id="RCHE01000001">
    <property type="protein sequence ID" value="RLL50356.1"/>
    <property type="molecule type" value="Genomic_DNA"/>
</dbReference>
<protein>
    <submittedName>
        <fullName evidence="1">Uncharacterized protein</fullName>
    </submittedName>
</protein>
<comment type="caution">
    <text evidence="1">The sequence shown here is derived from an EMBL/GenBank/DDBJ whole genome shotgun (WGS) entry which is preliminary data.</text>
</comment>
<name>A0ABX9UBL5_9GAMM</name>
<keyword evidence="2" id="KW-1185">Reference proteome</keyword>